<accession>A0ABS7K329</accession>
<evidence type="ECO:0000256" key="2">
    <source>
        <dbReference type="SAM" id="Phobius"/>
    </source>
</evidence>
<dbReference type="Proteomes" id="UP000769780">
    <property type="component" value="Unassembled WGS sequence"/>
</dbReference>
<protein>
    <submittedName>
        <fullName evidence="3">Uncharacterized protein</fullName>
    </submittedName>
</protein>
<dbReference type="RefSeq" id="WP_221872712.1">
    <property type="nucleotide sequence ID" value="NZ_JACWFH010000008.1"/>
</dbReference>
<dbReference type="EMBL" id="JACWFH010000008">
    <property type="protein sequence ID" value="MBY0096667.1"/>
    <property type="molecule type" value="Genomic_DNA"/>
</dbReference>
<evidence type="ECO:0000313" key="3">
    <source>
        <dbReference type="EMBL" id="MBY0096667.1"/>
    </source>
</evidence>
<feature type="transmembrane region" description="Helical" evidence="2">
    <location>
        <begin position="6"/>
        <end position="23"/>
    </location>
</feature>
<keyword evidence="2" id="KW-0472">Membrane</keyword>
<keyword evidence="4" id="KW-1185">Reference proteome</keyword>
<evidence type="ECO:0000313" key="4">
    <source>
        <dbReference type="Proteomes" id="UP000769780"/>
    </source>
</evidence>
<keyword evidence="2" id="KW-0812">Transmembrane</keyword>
<reference evidence="3 4" key="1">
    <citation type="submission" date="2020-07" db="EMBL/GenBank/DDBJ databases">
        <title>Fungal Genomes of the International Space Station.</title>
        <authorList>
            <person name="Seuylemezian A."/>
            <person name="Singh N.K."/>
            <person name="Wood J."/>
            <person name="Venkateswaran K."/>
        </authorList>
    </citation>
    <scope>NUCLEOTIDE SEQUENCE [LARGE SCALE GENOMIC DNA]</scope>
    <source>
        <strain evidence="3 4">PL-B2</strain>
    </source>
</reference>
<keyword evidence="1" id="KW-0175">Coiled coil</keyword>
<organism evidence="3 4">
    <name type="scientific">Mesobacillus maritimus</name>
    <dbReference type="NCBI Taxonomy" id="1643336"/>
    <lineage>
        <taxon>Bacteria</taxon>
        <taxon>Bacillati</taxon>
        <taxon>Bacillota</taxon>
        <taxon>Bacilli</taxon>
        <taxon>Bacillales</taxon>
        <taxon>Bacillaceae</taxon>
        <taxon>Mesobacillus</taxon>
    </lineage>
</organism>
<gene>
    <name evidence="3" type="ORF">H0185_07585</name>
</gene>
<name>A0ABS7K329_9BACI</name>
<sequence length="73" mass="8596">MTGTITIIMVFSIPLVAIVTSHFQKQTKMKQEMLKDELELERLKNQNFLIETEKMKLELEKMTIEQKDGLKIK</sequence>
<keyword evidence="2" id="KW-1133">Transmembrane helix</keyword>
<comment type="caution">
    <text evidence="3">The sequence shown here is derived from an EMBL/GenBank/DDBJ whole genome shotgun (WGS) entry which is preliminary data.</text>
</comment>
<proteinExistence type="predicted"/>
<evidence type="ECO:0000256" key="1">
    <source>
        <dbReference type="SAM" id="Coils"/>
    </source>
</evidence>
<feature type="coiled-coil region" evidence="1">
    <location>
        <begin position="26"/>
        <end position="60"/>
    </location>
</feature>